<feature type="region of interest" description="Disordered" evidence="8">
    <location>
        <begin position="285"/>
        <end position="321"/>
    </location>
</feature>
<dbReference type="PROSITE" id="PS50011">
    <property type="entry name" value="PROTEIN_KINASE_DOM"/>
    <property type="match status" value="1"/>
</dbReference>
<dbReference type="PROSITE" id="PS00107">
    <property type="entry name" value="PROTEIN_KINASE_ATP"/>
    <property type="match status" value="1"/>
</dbReference>
<dbReference type="SUPFAM" id="SSF56112">
    <property type="entry name" value="Protein kinase-like (PK-like)"/>
    <property type="match status" value="1"/>
</dbReference>
<dbReference type="Pfam" id="PF00069">
    <property type="entry name" value="Pkinase"/>
    <property type="match status" value="1"/>
</dbReference>
<evidence type="ECO:0000256" key="5">
    <source>
        <dbReference type="ARBA" id="ARBA00022777"/>
    </source>
</evidence>
<keyword evidence="2" id="KW-0723">Serine/threonine-protein kinase</keyword>
<accession>A0ABV8KTZ3</accession>
<dbReference type="PANTHER" id="PTHR43289:SF6">
    <property type="entry name" value="SERINE_THREONINE-PROTEIN KINASE NEKL-3"/>
    <property type="match status" value="1"/>
</dbReference>
<comment type="caution">
    <text evidence="10">The sequence shown here is derived from an EMBL/GenBank/DDBJ whole genome shotgun (WGS) entry which is preliminary data.</text>
</comment>
<evidence type="ECO:0000256" key="7">
    <source>
        <dbReference type="PROSITE-ProRule" id="PRU10141"/>
    </source>
</evidence>
<keyword evidence="5 10" id="KW-0418">Kinase</keyword>
<evidence type="ECO:0000256" key="8">
    <source>
        <dbReference type="SAM" id="MobiDB-lite"/>
    </source>
</evidence>
<feature type="compositionally biased region" description="Basic and acidic residues" evidence="8">
    <location>
        <begin position="292"/>
        <end position="311"/>
    </location>
</feature>
<evidence type="ECO:0000313" key="10">
    <source>
        <dbReference type="EMBL" id="MFC4109488.1"/>
    </source>
</evidence>
<organism evidence="10 11">
    <name type="scientific">Micromonospora zhanjiangensis</name>
    <dbReference type="NCBI Taxonomy" id="1522057"/>
    <lineage>
        <taxon>Bacteria</taxon>
        <taxon>Bacillati</taxon>
        <taxon>Actinomycetota</taxon>
        <taxon>Actinomycetes</taxon>
        <taxon>Micromonosporales</taxon>
        <taxon>Micromonosporaceae</taxon>
        <taxon>Micromonospora</taxon>
    </lineage>
</organism>
<dbReference type="SUPFAM" id="SSF48452">
    <property type="entry name" value="TPR-like"/>
    <property type="match status" value="1"/>
</dbReference>
<gene>
    <name evidence="10" type="ORF">ACFOX0_26595</name>
</gene>
<dbReference type="Gene3D" id="1.25.40.10">
    <property type="entry name" value="Tetratricopeptide repeat domain"/>
    <property type="match status" value="1"/>
</dbReference>
<dbReference type="RefSeq" id="WP_377550892.1">
    <property type="nucleotide sequence ID" value="NZ_JBHSBN010000025.1"/>
</dbReference>
<dbReference type="Proteomes" id="UP001595868">
    <property type="component" value="Unassembled WGS sequence"/>
</dbReference>
<evidence type="ECO:0000256" key="3">
    <source>
        <dbReference type="ARBA" id="ARBA00022679"/>
    </source>
</evidence>
<evidence type="ECO:0000313" key="11">
    <source>
        <dbReference type="Proteomes" id="UP001595868"/>
    </source>
</evidence>
<dbReference type="PANTHER" id="PTHR43289">
    <property type="entry name" value="MITOGEN-ACTIVATED PROTEIN KINASE KINASE KINASE 20-RELATED"/>
    <property type="match status" value="1"/>
</dbReference>
<evidence type="ECO:0000256" key="2">
    <source>
        <dbReference type="ARBA" id="ARBA00022527"/>
    </source>
</evidence>
<evidence type="ECO:0000256" key="1">
    <source>
        <dbReference type="ARBA" id="ARBA00012513"/>
    </source>
</evidence>
<dbReference type="GO" id="GO:0016301">
    <property type="term" value="F:kinase activity"/>
    <property type="evidence" value="ECO:0007669"/>
    <property type="project" value="UniProtKB-KW"/>
</dbReference>
<name>A0ABV8KTZ3_9ACTN</name>
<dbReference type="InterPro" id="IPR011990">
    <property type="entry name" value="TPR-like_helical_dom_sf"/>
</dbReference>
<proteinExistence type="predicted"/>
<protein>
    <recommendedName>
        <fullName evidence="1">non-specific serine/threonine protein kinase</fullName>
        <ecNumber evidence="1">2.7.11.1</ecNumber>
    </recommendedName>
</protein>
<evidence type="ECO:0000256" key="6">
    <source>
        <dbReference type="ARBA" id="ARBA00022840"/>
    </source>
</evidence>
<dbReference type="EC" id="2.7.11.1" evidence="1"/>
<dbReference type="InterPro" id="IPR011009">
    <property type="entry name" value="Kinase-like_dom_sf"/>
</dbReference>
<keyword evidence="4 7" id="KW-0547">Nucleotide-binding</keyword>
<dbReference type="PROSITE" id="PS00108">
    <property type="entry name" value="PROTEIN_KINASE_ST"/>
    <property type="match status" value="1"/>
</dbReference>
<evidence type="ECO:0000259" key="9">
    <source>
        <dbReference type="PROSITE" id="PS50011"/>
    </source>
</evidence>
<dbReference type="InterPro" id="IPR000719">
    <property type="entry name" value="Prot_kinase_dom"/>
</dbReference>
<dbReference type="EMBL" id="JBHSBN010000025">
    <property type="protein sequence ID" value="MFC4109488.1"/>
    <property type="molecule type" value="Genomic_DNA"/>
</dbReference>
<keyword evidence="11" id="KW-1185">Reference proteome</keyword>
<sequence>MTDGLARVIADRYRLEHPIGQGGMGEVWSGYDLRLDRRIAVKLMKPPSGLAAVDPDAADTARKRFLREVRTTAGLNHVGIPAVHDTGVDDVSGDLYLVMQLLRGAELHDLIGEADYDSEPPSVAWAAAIGTQIAAVLTEVHRLSVVHRDIKPRNVFVTPGGVVKVLDFGIAALLDGGDASRLTRVGMTVGTPPYMSPEQVLASQIGPPSDLYSLGCVLHEMLTGRPPFEETTGVSVRYQHINSTPPTVRMARPDVPGAVDELIRALLHKTPERRPTSDEVYDLLLPYSLGPPRDRDGRPGGGPRDDLDPTRPFRRPMAATPRAAPAYVVPAAAPDLPALSVDEAEDVMDRAADLAAERRFTQAADLLGAAIGRTGADDELAAELRLRLGHVFLLAGDFRRAAAEFDAAGSWFGERHGSDDETVLECRYYAATCRAADGEDSRALTEFRMFLDDWTSIADERDDRSIDVRRQIGGLLIRLGRAAEAREELARLHADVVRWDGPDSLQARRIAAMLERVERYEP</sequence>
<keyword evidence="3" id="KW-0808">Transferase</keyword>
<feature type="domain" description="Protein kinase" evidence="9">
    <location>
        <begin position="13"/>
        <end position="288"/>
    </location>
</feature>
<reference evidence="11" key="1">
    <citation type="journal article" date="2019" name="Int. J. Syst. Evol. Microbiol.">
        <title>The Global Catalogue of Microorganisms (GCM) 10K type strain sequencing project: providing services to taxonomists for standard genome sequencing and annotation.</title>
        <authorList>
            <consortium name="The Broad Institute Genomics Platform"/>
            <consortium name="The Broad Institute Genome Sequencing Center for Infectious Disease"/>
            <person name="Wu L."/>
            <person name="Ma J."/>
        </authorList>
    </citation>
    <scope>NUCLEOTIDE SEQUENCE [LARGE SCALE GENOMIC DNA]</scope>
    <source>
        <strain evidence="11">2902at01</strain>
    </source>
</reference>
<feature type="binding site" evidence="7">
    <location>
        <position position="42"/>
    </location>
    <ligand>
        <name>ATP</name>
        <dbReference type="ChEBI" id="CHEBI:30616"/>
    </ligand>
</feature>
<dbReference type="InterPro" id="IPR017441">
    <property type="entry name" value="Protein_kinase_ATP_BS"/>
</dbReference>
<dbReference type="CDD" id="cd14014">
    <property type="entry name" value="STKc_PknB_like"/>
    <property type="match status" value="1"/>
</dbReference>
<dbReference type="Gene3D" id="3.30.200.20">
    <property type="entry name" value="Phosphorylase Kinase, domain 1"/>
    <property type="match status" value="1"/>
</dbReference>
<evidence type="ECO:0000256" key="4">
    <source>
        <dbReference type="ARBA" id="ARBA00022741"/>
    </source>
</evidence>
<keyword evidence="6 7" id="KW-0067">ATP-binding</keyword>
<dbReference type="SMART" id="SM00220">
    <property type="entry name" value="S_TKc"/>
    <property type="match status" value="1"/>
</dbReference>
<dbReference type="InterPro" id="IPR008271">
    <property type="entry name" value="Ser/Thr_kinase_AS"/>
</dbReference>
<dbReference type="Gene3D" id="1.10.510.10">
    <property type="entry name" value="Transferase(Phosphotransferase) domain 1"/>
    <property type="match status" value="1"/>
</dbReference>